<feature type="domain" description="HTH cro/C1-type" evidence="1">
    <location>
        <begin position="22"/>
        <end position="76"/>
    </location>
</feature>
<keyword evidence="3" id="KW-1185">Reference proteome</keyword>
<dbReference type="RefSeq" id="WP_041061877.1">
    <property type="nucleotide sequence ID" value="NZ_JXAL01000009.1"/>
</dbReference>
<comment type="caution">
    <text evidence="2">The sequence shown here is derived from an EMBL/GenBank/DDBJ whole genome shotgun (WGS) entry which is preliminary data.</text>
</comment>
<protein>
    <recommendedName>
        <fullName evidence="1">HTH cro/C1-type domain-containing protein</fullName>
    </recommendedName>
</protein>
<dbReference type="Proteomes" id="UP000054526">
    <property type="component" value="Unassembled WGS sequence"/>
</dbReference>
<dbReference type="EMBL" id="JXAL01000009">
    <property type="protein sequence ID" value="KIL36383.1"/>
    <property type="molecule type" value="Genomic_DNA"/>
</dbReference>
<accession>A0ABR5A6J0</accession>
<dbReference type="Pfam" id="PF01381">
    <property type="entry name" value="HTH_3"/>
    <property type="match status" value="1"/>
</dbReference>
<gene>
    <name evidence="2" type="ORF">SD71_07840</name>
</gene>
<dbReference type="SUPFAM" id="SSF47413">
    <property type="entry name" value="lambda repressor-like DNA-binding domains"/>
    <property type="match status" value="1"/>
</dbReference>
<dbReference type="PROSITE" id="PS50943">
    <property type="entry name" value="HTH_CROC1"/>
    <property type="match status" value="1"/>
</dbReference>
<sequence length="79" mass="9122">MELARRYLRLLESESKNMEPSLRNAREAAGYSVEYVANALNISTRTLYKYERYPASIYVSTAIKLARFYGVTLDELSFS</sequence>
<dbReference type="InterPro" id="IPR010982">
    <property type="entry name" value="Lambda_DNA-bd_dom_sf"/>
</dbReference>
<evidence type="ECO:0000313" key="3">
    <source>
        <dbReference type="Proteomes" id="UP000054526"/>
    </source>
</evidence>
<evidence type="ECO:0000259" key="1">
    <source>
        <dbReference type="PROSITE" id="PS50943"/>
    </source>
</evidence>
<proteinExistence type="predicted"/>
<dbReference type="Gene3D" id="1.10.260.40">
    <property type="entry name" value="lambda repressor-like DNA-binding domains"/>
    <property type="match status" value="1"/>
</dbReference>
<evidence type="ECO:0000313" key="2">
    <source>
        <dbReference type="EMBL" id="KIL36383.1"/>
    </source>
</evidence>
<dbReference type="CDD" id="cd00093">
    <property type="entry name" value="HTH_XRE"/>
    <property type="match status" value="1"/>
</dbReference>
<organism evidence="2 3">
    <name type="scientific">Cohnella kolymensis</name>
    <dbReference type="NCBI Taxonomy" id="1590652"/>
    <lineage>
        <taxon>Bacteria</taxon>
        <taxon>Bacillati</taxon>
        <taxon>Bacillota</taxon>
        <taxon>Bacilli</taxon>
        <taxon>Bacillales</taxon>
        <taxon>Paenibacillaceae</taxon>
        <taxon>Cohnella</taxon>
    </lineage>
</organism>
<dbReference type="InterPro" id="IPR001387">
    <property type="entry name" value="Cro/C1-type_HTH"/>
</dbReference>
<dbReference type="SMART" id="SM00530">
    <property type="entry name" value="HTH_XRE"/>
    <property type="match status" value="1"/>
</dbReference>
<name>A0ABR5A6J0_9BACL</name>
<reference evidence="2 3" key="1">
    <citation type="submission" date="2014-12" db="EMBL/GenBank/DDBJ databases">
        <title>Draft genome sequence of Cohnella kolymensis strain B-2846.</title>
        <authorList>
            <person name="Karlyshev A.V."/>
            <person name="Kudryashova E.B."/>
        </authorList>
    </citation>
    <scope>NUCLEOTIDE SEQUENCE [LARGE SCALE GENOMIC DNA]</scope>
    <source>
        <strain evidence="2 3">VKM B-2846</strain>
    </source>
</reference>